<protein>
    <submittedName>
        <fullName evidence="2">Uncharacterized protein</fullName>
    </submittedName>
</protein>
<accession>A0A6A3ZPM7</accession>
<dbReference type="EMBL" id="QXFY01000014">
    <property type="protein sequence ID" value="KAE9361829.1"/>
    <property type="molecule type" value="Genomic_DNA"/>
</dbReference>
<dbReference type="AlphaFoldDB" id="A0A6A3ZPM7"/>
<gene>
    <name evidence="2" type="ORF">PF005_g581</name>
    <name evidence="3" type="ORF">PF008_g660</name>
</gene>
<evidence type="ECO:0000313" key="2">
    <source>
        <dbReference type="EMBL" id="KAE9237598.1"/>
    </source>
</evidence>
<evidence type="ECO:0000313" key="4">
    <source>
        <dbReference type="Proteomes" id="UP000433483"/>
    </source>
</evidence>
<proteinExistence type="predicted"/>
<evidence type="ECO:0000313" key="5">
    <source>
        <dbReference type="Proteomes" id="UP000486351"/>
    </source>
</evidence>
<dbReference type="EMBL" id="QXGB01000012">
    <property type="protein sequence ID" value="KAE9237598.1"/>
    <property type="molecule type" value="Genomic_DNA"/>
</dbReference>
<dbReference type="Proteomes" id="UP000433483">
    <property type="component" value="Unassembled WGS sequence"/>
</dbReference>
<feature type="region of interest" description="Disordered" evidence="1">
    <location>
        <begin position="70"/>
        <end position="95"/>
    </location>
</feature>
<organism evidence="2 4">
    <name type="scientific">Phytophthora fragariae</name>
    <dbReference type="NCBI Taxonomy" id="53985"/>
    <lineage>
        <taxon>Eukaryota</taxon>
        <taxon>Sar</taxon>
        <taxon>Stramenopiles</taxon>
        <taxon>Oomycota</taxon>
        <taxon>Peronosporomycetes</taxon>
        <taxon>Peronosporales</taxon>
        <taxon>Peronosporaceae</taxon>
        <taxon>Phytophthora</taxon>
    </lineage>
</organism>
<name>A0A6A3ZPM7_9STRA</name>
<evidence type="ECO:0000313" key="3">
    <source>
        <dbReference type="EMBL" id="KAE9361829.1"/>
    </source>
</evidence>
<evidence type="ECO:0000256" key="1">
    <source>
        <dbReference type="SAM" id="MobiDB-lite"/>
    </source>
</evidence>
<reference evidence="2 4" key="1">
    <citation type="submission" date="2018-08" db="EMBL/GenBank/DDBJ databases">
        <title>Genomic investigation of the strawberry pathogen Phytophthora fragariae indicates pathogenicity is determined by transcriptional variation in three key races.</title>
        <authorList>
            <person name="Adams T.M."/>
            <person name="Armitage A.D."/>
            <person name="Sobczyk M.K."/>
            <person name="Bates H.J."/>
            <person name="Dunwell J.M."/>
            <person name="Nellist C.F."/>
            <person name="Harrison R.J."/>
        </authorList>
    </citation>
    <scope>NUCLEOTIDE SEQUENCE [LARGE SCALE GENOMIC DNA]</scope>
    <source>
        <strain evidence="2 4">NOV-27</strain>
        <strain evidence="3 5">NOV-77</strain>
    </source>
</reference>
<dbReference type="Proteomes" id="UP000486351">
    <property type="component" value="Unassembled WGS sequence"/>
</dbReference>
<comment type="caution">
    <text evidence="2">The sequence shown here is derived from an EMBL/GenBank/DDBJ whole genome shotgun (WGS) entry which is preliminary data.</text>
</comment>
<sequence>MLLPSLPPENCFKFRPQTAQRALQDPISPARAQISRTEFVPRAAFVLETHLHWKFAELRRTHFVTHVQSVEPANSSPPPAPQQRIECAHRVRNAP</sequence>
<keyword evidence="4" id="KW-1185">Reference proteome</keyword>